<evidence type="ECO:0000313" key="2">
    <source>
        <dbReference type="Proteomes" id="UP000245765"/>
    </source>
</evidence>
<reference evidence="2" key="1">
    <citation type="submission" date="2018-05" db="EMBL/GenBank/DDBJ databases">
        <authorList>
            <person name="Du Z."/>
            <person name="Wang X."/>
        </authorList>
    </citation>
    <scope>NUCLEOTIDE SEQUENCE [LARGE SCALE GENOMIC DNA]</scope>
    <source>
        <strain evidence="2">CQN31</strain>
    </source>
</reference>
<comment type="caution">
    <text evidence="1">The sequence shown here is derived from an EMBL/GenBank/DDBJ whole genome shotgun (WGS) entry which is preliminary data.</text>
</comment>
<dbReference type="RefSeq" id="WP_109870244.1">
    <property type="nucleotide sequence ID" value="NZ_QGNA01000002.1"/>
</dbReference>
<sequence length="163" mass="17952">MSDRSFFVHRAGSKCITEVTVSSTATVRDVLRLPEIAKGAVQGDDLLVFIDEQESPAHRDVMLETCGAHGGRIHLVRCKKVEVRVYFMDREACRAFPPGTRLKKVKEWAVREFGLAAGDAIEHLLQIHGSTDRPNSATPLSALLDECGCSIAFDFVPDVRVEG</sequence>
<gene>
    <name evidence="1" type="ORF">DFH01_09710</name>
</gene>
<dbReference type="EMBL" id="QGNA01000002">
    <property type="protein sequence ID" value="PWS37134.1"/>
    <property type="molecule type" value="Genomic_DNA"/>
</dbReference>
<name>A0A317FDG8_9PROT</name>
<organism evidence="1 2">
    <name type="scientific">Falsiroseomonas bella</name>
    <dbReference type="NCBI Taxonomy" id="2184016"/>
    <lineage>
        <taxon>Bacteria</taxon>
        <taxon>Pseudomonadati</taxon>
        <taxon>Pseudomonadota</taxon>
        <taxon>Alphaproteobacteria</taxon>
        <taxon>Acetobacterales</taxon>
        <taxon>Roseomonadaceae</taxon>
        <taxon>Falsiroseomonas</taxon>
    </lineage>
</organism>
<accession>A0A317FDG8</accession>
<protein>
    <recommendedName>
        <fullName evidence="3">Ubiquitin-like domain-containing protein</fullName>
    </recommendedName>
</protein>
<dbReference type="Proteomes" id="UP000245765">
    <property type="component" value="Unassembled WGS sequence"/>
</dbReference>
<evidence type="ECO:0000313" key="1">
    <source>
        <dbReference type="EMBL" id="PWS37134.1"/>
    </source>
</evidence>
<keyword evidence="2" id="KW-1185">Reference proteome</keyword>
<dbReference type="OrthoDB" id="6057563at2"/>
<evidence type="ECO:0008006" key="3">
    <source>
        <dbReference type="Google" id="ProtNLM"/>
    </source>
</evidence>
<proteinExistence type="predicted"/>
<dbReference type="AlphaFoldDB" id="A0A317FDG8"/>